<feature type="chain" id="PRO_5043994213" evidence="2">
    <location>
        <begin position="27"/>
        <end position="67"/>
    </location>
</feature>
<evidence type="ECO:0000256" key="1">
    <source>
        <dbReference type="SAM" id="MobiDB-lite"/>
    </source>
</evidence>
<feature type="region of interest" description="Disordered" evidence="1">
    <location>
        <begin position="22"/>
        <end position="67"/>
    </location>
</feature>
<name>A0A183PAJ0_9TREM</name>
<proteinExistence type="predicted"/>
<evidence type="ECO:0000313" key="4">
    <source>
        <dbReference type="Proteomes" id="UP000269396"/>
    </source>
</evidence>
<dbReference type="Proteomes" id="UP000269396">
    <property type="component" value="Unassembled WGS sequence"/>
</dbReference>
<dbReference type="AlphaFoldDB" id="A0A183PAJ0"/>
<evidence type="ECO:0000313" key="3">
    <source>
        <dbReference type="EMBL" id="VDP57948.1"/>
    </source>
</evidence>
<sequence length="67" mass="7886">MNRFIKEKKLMRIILSVLIPTDTTTTTTTTTNNNNNNNNNNDIIRSYAQEKNKTEKRDKSRNDFHLT</sequence>
<accession>A0A183PAJ0</accession>
<keyword evidence="2" id="KW-0732">Signal</keyword>
<gene>
    <name evidence="3" type="ORF">SMTD_LOCUS11376</name>
</gene>
<feature type="compositionally biased region" description="Basic and acidic residues" evidence="1">
    <location>
        <begin position="48"/>
        <end position="67"/>
    </location>
</feature>
<protein>
    <submittedName>
        <fullName evidence="3">Uncharacterized protein</fullName>
    </submittedName>
</protein>
<reference evidence="3 4" key="1">
    <citation type="submission" date="2018-11" db="EMBL/GenBank/DDBJ databases">
        <authorList>
            <consortium name="Pathogen Informatics"/>
        </authorList>
    </citation>
    <scope>NUCLEOTIDE SEQUENCE [LARGE SCALE GENOMIC DNA]</scope>
    <source>
        <strain>Denwood</strain>
        <strain evidence="4">Zambia</strain>
    </source>
</reference>
<dbReference type="EMBL" id="UZAL01031404">
    <property type="protein sequence ID" value="VDP57948.1"/>
    <property type="molecule type" value="Genomic_DNA"/>
</dbReference>
<feature type="compositionally biased region" description="Low complexity" evidence="1">
    <location>
        <begin position="22"/>
        <end position="42"/>
    </location>
</feature>
<organism evidence="3 4">
    <name type="scientific">Schistosoma mattheei</name>
    <dbReference type="NCBI Taxonomy" id="31246"/>
    <lineage>
        <taxon>Eukaryota</taxon>
        <taxon>Metazoa</taxon>
        <taxon>Spiralia</taxon>
        <taxon>Lophotrochozoa</taxon>
        <taxon>Platyhelminthes</taxon>
        <taxon>Trematoda</taxon>
        <taxon>Digenea</taxon>
        <taxon>Strigeidida</taxon>
        <taxon>Schistosomatoidea</taxon>
        <taxon>Schistosomatidae</taxon>
        <taxon>Schistosoma</taxon>
    </lineage>
</organism>
<keyword evidence="4" id="KW-1185">Reference proteome</keyword>
<feature type="signal peptide" evidence="2">
    <location>
        <begin position="1"/>
        <end position="26"/>
    </location>
</feature>
<evidence type="ECO:0000256" key="2">
    <source>
        <dbReference type="SAM" id="SignalP"/>
    </source>
</evidence>